<dbReference type="AlphaFoldDB" id="A0A8H6CYM6"/>
<gene>
    <name evidence="2" type="ORF">FMUND_15569</name>
</gene>
<keyword evidence="3" id="KW-1185">Reference proteome</keyword>
<protein>
    <recommendedName>
        <fullName evidence="1">DUF7136 domain-containing protein</fullName>
    </recommendedName>
</protein>
<evidence type="ECO:0000259" key="1">
    <source>
        <dbReference type="Pfam" id="PF23584"/>
    </source>
</evidence>
<dbReference type="OrthoDB" id="4490227at2759"/>
<dbReference type="EMBL" id="JAAOAN010001114">
    <property type="protein sequence ID" value="KAF5696885.1"/>
    <property type="molecule type" value="Genomic_DNA"/>
</dbReference>
<accession>A0A8H6CYM6</accession>
<evidence type="ECO:0000313" key="2">
    <source>
        <dbReference type="EMBL" id="KAF5696885.1"/>
    </source>
</evidence>
<comment type="caution">
    <text evidence="2">The sequence shown here is derived from an EMBL/GenBank/DDBJ whole genome shotgun (WGS) entry which is preliminary data.</text>
</comment>
<sequence>MAFNAHFWLLQRLLRGSRSRLQHTCTTQTNLSRVNITFTTKGPSEQVDLVATTNSKNCPSPAGLTIKVQDTVKTLQADDRADEMESEVCPLDPSAILADKCVAVVPSAVSSIAAEISFRVCRSTSNKTEIPDYIYASL</sequence>
<dbReference type="Pfam" id="PF23584">
    <property type="entry name" value="DUF7136"/>
    <property type="match status" value="1"/>
</dbReference>
<name>A0A8H6CYM6_9HYPO</name>
<dbReference type="Proteomes" id="UP000544331">
    <property type="component" value="Unassembled WGS sequence"/>
</dbReference>
<dbReference type="InterPro" id="IPR055560">
    <property type="entry name" value="DUF7136"/>
</dbReference>
<organism evidence="2 3">
    <name type="scientific">Fusarium mundagurra</name>
    <dbReference type="NCBI Taxonomy" id="1567541"/>
    <lineage>
        <taxon>Eukaryota</taxon>
        <taxon>Fungi</taxon>
        <taxon>Dikarya</taxon>
        <taxon>Ascomycota</taxon>
        <taxon>Pezizomycotina</taxon>
        <taxon>Sordariomycetes</taxon>
        <taxon>Hypocreomycetidae</taxon>
        <taxon>Hypocreales</taxon>
        <taxon>Nectriaceae</taxon>
        <taxon>Fusarium</taxon>
        <taxon>Fusarium fujikuroi species complex</taxon>
    </lineage>
</organism>
<reference evidence="2 3" key="1">
    <citation type="submission" date="2020-05" db="EMBL/GenBank/DDBJ databases">
        <title>Identification and distribution of gene clusters putatively required for synthesis of sphingolipid metabolism inhibitors in phylogenetically diverse species of the filamentous fungus Fusarium.</title>
        <authorList>
            <person name="Kim H.-S."/>
            <person name="Busman M."/>
            <person name="Brown D.W."/>
            <person name="Divon H."/>
            <person name="Uhlig S."/>
            <person name="Proctor R.H."/>
        </authorList>
    </citation>
    <scope>NUCLEOTIDE SEQUENCE [LARGE SCALE GENOMIC DNA]</scope>
    <source>
        <strain evidence="2 3">NRRL 66235</strain>
    </source>
</reference>
<proteinExistence type="predicted"/>
<feature type="domain" description="DUF7136" evidence="1">
    <location>
        <begin position="19"/>
        <end position="127"/>
    </location>
</feature>
<evidence type="ECO:0000313" key="3">
    <source>
        <dbReference type="Proteomes" id="UP000544331"/>
    </source>
</evidence>